<keyword evidence="1" id="KW-1133">Transmembrane helix</keyword>
<keyword evidence="1" id="KW-0472">Membrane</keyword>
<evidence type="ECO:0000313" key="3">
    <source>
        <dbReference type="Proteomes" id="UP001196413"/>
    </source>
</evidence>
<gene>
    <name evidence="2" type="ORF">KIN20_027731</name>
</gene>
<dbReference type="EMBL" id="JAHQIW010005718">
    <property type="protein sequence ID" value="KAJ1366931.1"/>
    <property type="molecule type" value="Genomic_DNA"/>
</dbReference>
<organism evidence="2 3">
    <name type="scientific">Parelaphostrongylus tenuis</name>
    <name type="common">Meningeal worm</name>
    <dbReference type="NCBI Taxonomy" id="148309"/>
    <lineage>
        <taxon>Eukaryota</taxon>
        <taxon>Metazoa</taxon>
        <taxon>Ecdysozoa</taxon>
        <taxon>Nematoda</taxon>
        <taxon>Chromadorea</taxon>
        <taxon>Rhabditida</taxon>
        <taxon>Rhabditina</taxon>
        <taxon>Rhabditomorpha</taxon>
        <taxon>Strongyloidea</taxon>
        <taxon>Metastrongylidae</taxon>
        <taxon>Parelaphostrongylus</taxon>
    </lineage>
</organism>
<evidence type="ECO:0000256" key="1">
    <source>
        <dbReference type="SAM" id="Phobius"/>
    </source>
</evidence>
<keyword evidence="3" id="KW-1185">Reference proteome</keyword>
<name>A0AAD5QZY0_PARTN</name>
<dbReference type="Proteomes" id="UP001196413">
    <property type="component" value="Unassembled WGS sequence"/>
</dbReference>
<comment type="caution">
    <text evidence="2">The sequence shown here is derived from an EMBL/GenBank/DDBJ whole genome shotgun (WGS) entry which is preliminary data.</text>
</comment>
<dbReference type="AlphaFoldDB" id="A0AAD5QZY0"/>
<protein>
    <submittedName>
        <fullName evidence="2">Uncharacterized protein</fullName>
    </submittedName>
</protein>
<evidence type="ECO:0000313" key="2">
    <source>
        <dbReference type="EMBL" id="KAJ1366931.1"/>
    </source>
</evidence>
<sequence length="122" mass="14329">MFSVDQRDSWVAQLFYAVNFISLLACIVIRRQKMLIAQLTPHADETITRVPEDIPEANEKRPNQLYYSYKLMDWHEVTNLTHHGLEYKFCLQVHSYSALSTVDSMLSLAWRKGKQFKEPSHL</sequence>
<feature type="transmembrane region" description="Helical" evidence="1">
    <location>
        <begin position="12"/>
        <end position="29"/>
    </location>
</feature>
<proteinExistence type="predicted"/>
<reference evidence="2" key="1">
    <citation type="submission" date="2021-06" db="EMBL/GenBank/DDBJ databases">
        <title>Parelaphostrongylus tenuis whole genome reference sequence.</title>
        <authorList>
            <person name="Garwood T.J."/>
            <person name="Larsen P.A."/>
            <person name="Fountain-Jones N.M."/>
            <person name="Garbe J.R."/>
            <person name="Macchietto M.G."/>
            <person name="Kania S.A."/>
            <person name="Gerhold R.W."/>
            <person name="Richards J.E."/>
            <person name="Wolf T.M."/>
        </authorList>
    </citation>
    <scope>NUCLEOTIDE SEQUENCE</scope>
    <source>
        <strain evidence="2">MNPRO001-30</strain>
        <tissue evidence="2">Meninges</tissue>
    </source>
</reference>
<dbReference type="PROSITE" id="PS51257">
    <property type="entry name" value="PROKAR_LIPOPROTEIN"/>
    <property type="match status" value="1"/>
</dbReference>
<keyword evidence="1" id="KW-0812">Transmembrane</keyword>
<accession>A0AAD5QZY0</accession>